<dbReference type="GO" id="GO:0005840">
    <property type="term" value="C:ribosome"/>
    <property type="evidence" value="ECO:0007669"/>
    <property type="project" value="UniProtKB-KW"/>
</dbReference>
<dbReference type="Pfam" id="PF01248">
    <property type="entry name" value="Ribosomal_L7Ae"/>
    <property type="match status" value="1"/>
</dbReference>
<evidence type="ECO:0000313" key="5">
    <source>
        <dbReference type="Proteomes" id="UP000032633"/>
    </source>
</evidence>
<dbReference type="GO" id="GO:1990904">
    <property type="term" value="C:ribonucleoprotein complex"/>
    <property type="evidence" value="ECO:0007669"/>
    <property type="project" value="UniProtKB-KW"/>
</dbReference>
<keyword evidence="1 4" id="KW-0689">Ribosomal protein</keyword>
<gene>
    <name evidence="4" type="ORF">VN24_21065</name>
</gene>
<organism evidence="4 5">
    <name type="scientific">Paenibacillus beijingensis</name>
    <dbReference type="NCBI Taxonomy" id="1126833"/>
    <lineage>
        <taxon>Bacteria</taxon>
        <taxon>Bacillati</taxon>
        <taxon>Bacillota</taxon>
        <taxon>Bacilli</taxon>
        <taxon>Bacillales</taxon>
        <taxon>Paenibacillaceae</taxon>
        <taxon>Paenibacillus</taxon>
    </lineage>
</organism>
<reference evidence="5" key="2">
    <citation type="submission" date="2015-03" db="EMBL/GenBank/DDBJ databases">
        <title>Genome sequence of Paenibacillus beijingensis strain DSM 24997T.</title>
        <authorList>
            <person name="Kwak Y."/>
            <person name="Shin J.-H."/>
        </authorList>
    </citation>
    <scope>NUCLEOTIDE SEQUENCE [LARGE SCALE GENOMIC DNA]</scope>
    <source>
        <strain evidence="5">DSM 24997</strain>
    </source>
</reference>
<evidence type="ECO:0000256" key="1">
    <source>
        <dbReference type="ARBA" id="ARBA00022980"/>
    </source>
</evidence>
<evidence type="ECO:0000259" key="3">
    <source>
        <dbReference type="Pfam" id="PF01248"/>
    </source>
</evidence>
<dbReference type="InterPro" id="IPR039109">
    <property type="entry name" value="Ribosomal_eL30-like"/>
</dbReference>
<evidence type="ECO:0000256" key="2">
    <source>
        <dbReference type="ARBA" id="ARBA00023274"/>
    </source>
</evidence>
<dbReference type="InterPro" id="IPR029064">
    <property type="entry name" value="Ribosomal_eL30-like_sf"/>
</dbReference>
<dbReference type="KEGG" id="pbj:VN24_21065"/>
<dbReference type="EMBL" id="CP011058">
    <property type="protein sequence ID" value="AJY77903.1"/>
    <property type="molecule type" value="Genomic_DNA"/>
</dbReference>
<dbReference type="HOGENOM" id="CLU_157804_0_0_9"/>
<proteinExistence type="predicted"/>
<dbReference type="Proteomes" id="UP000032633">
    <property type="component" value="Chromosome"/>
</dbReference>
<reference evidence="4 5" key="1">
    <citation type="journal article" date="2015" name="J. Biotechnol.">
        <title>Complete genome sequence of Paenibacillus beijingensis 7188(T) (=DSM 24997(T)), a novel rhizobacterium from jujube garden soil.</title>
        <authorList>
            <person name="Kwak Y."/>
            <person name="Shin J.H."/>
        </authorList>
    </citation>
    <scope>NUCLEOTIDE SEQUENCE [LARGE SCALE GENOMIC DNA]</scope>
    <source>
        <strain evidence="4 5">DSM 24997</strain>
    </source>
</reference>
<protein>
    <submittedName>
        <fullName evidence="4">50S ribosomal protein L7ae</fullName>
    </submittedName>
</protein>
<accession>A0A0D5NSL4</accession>
<dbReference type="STRING" id="1126833.VN24_21065"/>
<feature type="domain" description="Ribosomal protein eL8/eL30/eS12/Gadd45" evidence="3">
    <location>
        <begin position="23"/>
        <end position="108"/>
    </location>
</feature>
<dbReference type="SUPFAM" id="SSF55315">
    <property type="entry name" value="L30e-like"/>
    <property type="match status" value="1"/>
</dbReference>
<dbReference type="AlphaFoldDB" id="A0A0D5NSL4"/>
<dbReference type="InterPro" id="IPR004038">
    <property type="entry name" value="Ribosomal_eL8/eL30/eS12/Gad45"/>
</dbReference>
<evidence type="ECO:0000313" key="4">
    <source>
        <dbReference type="EMBL" id="AJY77903.1"/>
    </source>
</evidence>
<keyword evidence="2" id="KW-0687">Ribonucleoprotein</keyword>
<name>A0A0D5NSL4_9BACL</name>
<dbReference type="PANTHER" id="PTHR11449">
    <property type="entry name" value="RIBOSOMAL PROTEIN L30"/>
    <property type="match status" value="1"/>
</dbReference>
<keyword evidence="5" id="KW-1185">Reference proteome</keyword>
<dbReference type="Gene3D" id="3.30.1330.30">
    <property type="match status" value="1"/>
</dbReference>
<sequence length="125" mass="13644">MSSPLKKRFWPRRIGGMTMSKALSQLGMAMRAGKVVTGDETVLKTVRQGKAHLVLIASDASDNTKKKYRDKCATYGVVMSEAFSREALGRALGKAERVSVAVTDAGFANMIRGQLSQNTEVEYID</sequence>
<dbReference type="GO" id="GO:0003723">
    <property type="term" value="F:RNA binding"/>
    <property type="evidence" value="ECO:0007669"/>
    <property type="project" value="InterPro"/>
</dbReference>
<dbReference type="PATRIC" id="fig|1126833.4.peg.4629"/>